<dbReference type="AlphaFoldDB" id="A0A2Y9BV05"/>
<protein>
    <submittedName>
        <fullName evidence="9">ABC-type nitrate/sulfonate/bicarbonate transport system, permease component</fullName>
    </submittedName>
</protein>
<evidence type="ECO:0000313" key="9">
    <source>
        <dbReference type="EMBL" id="SSA36562.1"/>
    </source>
</evidence>
<keyword evidence="4 7" id="KW-0812">Transmembrane</keyword>
<feature type="transmembrane region" description="Helical" evidence="7">
    <location>
        <begin position="179"/>
        <end position="205"/>
    </location>
</feature>
<dbReference type="GO" id="GO:0005886">
    <property type="term" value="C:plasma membrane"/>
    <property type="evidence" value="ECO:0007669"/>
    <property type="project" value="UniProtKB-SubCell"/>
</dbReference>
<keyword evidence="5 7" id="KW-1133">Transmembrane helix</keyword>
<evidence type="ECO:0000256" key="4">
    <source>
        <dbReference type="ARBA" id="ARBA00022692"/>
    </source>
</evidence>
<dbReference type="SUPFAM" id="SSF161098">
    <property type="entry name" value="MetI-like"/>
    <property type="match status" value="1"/>
</dbReference>
<evidence type="ECO:0000256" key="7">
    <source>
        <dbReference type="RuleBase" id="RU363032"/>
    </source>
</evidence>
<evidence type="ECO:0000256" key="1">
    <source>
        <dbReference type="ARBA" id="ARBA00004651"/>
    </source>
</evidence>
<feature type="transmembrane region" description="Helical" evidence="7">
    <location>
        <begin position="211"/>
        <end position="237"/>
    </location>
</feature>
<keyword evidence="10" id="KW-1185">Reference proteome</keyword>
<keyword evidence="2 7" id="KW-0813">Transport</keyword>
<evidence type="ECO:0000313" key="10">
    <source>
        <dbReference type="Proteomes" id="UP000250222"/>
    </source>
</evidence>
<comment type="subcellular location">
    <subcellularLocation>
        <location evidence="1 7">Cell membrane</location>
        <topology evidence="1 7">Multi-pass membrane protein</topology>
    </subcellularLocation>
</comment>
<keyword evidence="3" id="KW-1003">Cell membrane</keyword>
<sequence length="248" mass="26790">MNRRTLLGLLGAVLALAVWWATSAGSTNVYYPPLPRVLDNLLEYWLGGAGTEHLLDSVRNLAVGLSIAVVLGIGLGMLVGQVRWLDRAVAPTFEFVRAIPATALIPFAMVLFGLGTSMKIFIIALGCFFPVLLNVIDGCRQLPATLLDTTRSFGITGWFRQLHVIAPAIYPRAAAGIRIAIPLALILVVTSEMTGSRIGIGFVLWTAQTSFNVVAVWGAILLLGILGLLLNLLFGAVERLTDRRYHRA</sequence>
<evidence type="ECO:0000256" key="6">
    <source>
        <dbReference type="ARBA" id="ARBA00023136"/>
    </source>
</evidence>
<evidence type="ECO:0000256" key="3">
    <source>
        <dbReference type="ARBA" id="ARBA00022475"/>
    </source>
</evidence>
<keyword evidence="6 7" id="KW-0472">Membrane</keyword>
<dbReference type="EMBL" id="UETB01000001">
    <property type="protein sequence ID" value="SSA36562.1"/>
    <property type="molecule type" value="Genomic_DNA"/>
</dbReference>
<feature type="transmembrane region" description="Helical" evidence="7">
    <location>
        <begin position="61"/>
        <end position="83"/>
    </location>
</feature>
<name>A0A2Y9BV05_9MICO</name>
<evidence type="ECO:0000256" key="2">
    <source>
        <dbReference type="ARBA" id="ARBA00022448"/>
    </source>
</evidence>
<organism evidence="9 10">
    <name type="scientific">Georgenia satyanarayanai</name>
    <dbReference type="NCBI Taxonomy" id="860221"/>
    <lineage>
        <taxon>Bacteria</taxon>
        <taxon>Bacillati</taxon>
        <taxon>Actinomycetota</taxon>
        <taxon>Actinomycetes</taxon>
        <taxon>Micrococcales</taxon>
        <taxon>Bogoriellaceae</taxon>
        <taxon>Georgenia</taxon>
    </lineage>
</organism>
<dbReference type="Proteomes" id="UP000250222">
    <property type="component" value="Unassembled WGS sequence"/>
</dbReference>
<dbReference type="PANTHER" id="PTHR30151">
    <property type="entry name" value="ALKANE SULFONATE ABC TRANSPORTER-RELATED, MEMBRANE SUBUNIT"/>
    <property type="match status" value="1"/>
</dbReference>
<dbReference type="RefSeq" id="WP_110850748.1">
    <property type="nucleotide sequence ID" value="NZ_QKLZ01000001.1"/>
</dbReference>
<dbReference type="Gene3D" id="1.10.3720.10">
    <property type="entry name" value="MetI-like"/>
    <property type="match status" value="1"/>
</dbReference>
<dbReference type="PANTHER" id="PTHR30151:SF0">
    <property type="entry name" value="ABC TRANSPORTER PERMEASE PROTEIN MJ0413-RELATED"/>
    <property type="match status" value="1"/>
</dbReference>
<dbReference type="GO" id="GO:0055085">
    <property type="term" value="P:transmembrane transport"/>
    <property type="evidence" value="ECO:0007669"/>
    <property type="project" value="InterPro"/>
</dbReference>
<accession>A0A2Y9BV05</accession>
<dbReference type="InterPro" id="IPR000515">
    <property type="entry name" value="MetI-like"/>
</dbReference>
<comment type="similarity">
    <text evidence="7">Belongs to the binding-protein-dependent transport system permease family.</text>
</comment>
<dbReference type="OrthoDB" id="3173654at2"/>
<dbReference type="PROSITE" id="PS50928">
    <property type="entry name" value="ABC_TM1"/>
    <property type="match status" value="1"/>
</dbReference>
<reference evidence="9 10" key="1">
    <citation type="submission" date="2016-10" db="EMBL/GenBank/DDBJ databases">
        <authorList>
            <person name="Cai Z."/>
        </authorList>
    </citation>
    <scope>NUCLEOTIDE SEQUENCE [LARGE SCALE GENOMIC DNA]</scope>
    <source>
        <strain evidence="9 10">CGMCC 1.10826</strain>
    </source>
</reference>
<feature type="transmembrane region" description="Helical" evidence="7">
    <location>
        <begin position="95"/>
        <end position="114"/>
    </location>
</feature>
<dbReference type="Pfam" id="PF00528">
    <property type="entry name" value="BPD_transp_1"/>
    <property type="match status" value="1"/>
</dbReference>
<dbReference type="InterPro" id="IPR035906">
    <property type="entry name" value="MetI-like_sf"/>
</dbReference>
<proteinExistence type="inferred from homology"/>
<evidence type="ECO:0000259" key="8">
    <source>
        <dbReference type="PROSITE" id="PS50928"/>
    </source>
</evidence>
<feature type="domain" description="ABC transmembrane type-1" evidence="8">
    <location>
        <begin position="54"/>
        <end position="238"/>
    </location>
</feature>
<evidence type="ECO:0000256" key="5">
    <source>
        <dbReference type="ARBA" id="ARBA00022989"/>
    </source>
</evidence>
<gene>
    <name evidence="9" type="ORF">SAMN05216184_101226</name>
</gene>
<feature type="transmembrane region" description="Helical" evidence="7">
    <location>
        <begin position="120"/>
        <end position="136"/>
    </location>
</feature>